<dbReference type="GO" id="GO:0006974">
    <property type="term" value="P:DNA damage response"/>
    <property type="evidence" value="ECO:0007669"/>
    <property type="project" value="UniProtKB-KW"/>
</dbReference>
<feature type="domain" description="BRCT" evidence="5">
    <location>
        <begin position="413"/>
        <end position="497"/>
    </location>
</feature>
<dbReference type="Gene3D" id="3.40.50.10190">
    <property type="entry name" value="BRCT domain"/>
    <property type="match status" value="2"/>
</dbReference>
<organism evidence="6 7">
    <name type="scientific">Clathrospora elynae</name>
    <dbReference type="NCBI Taxonomy" id="706981"/>
    <lineage>
        <taxon>Eukaryota</taxon>
        <taxon>Fungi</taxon>
        <taxon>Dikarya</taxon>
        <taxon>Ascomycota</taxon>
        <taxon>Pezizomycotina</taxon>
        <taxon>Dothideomycetes</taxon>
        <taxon>Pleosporomycetidae</taxon>
        <taxon>Pleosporales</taxon>
        <taxon>Diademaceae</taxon>
        <taxon>Clathrospora</taxon>
    </lineage>
</organism>
<dbReference type="PROSITE" id="PS50172">
    <property type="entry name" value="BRCT"/>
    <property type="match status" value="1"/>
</dbReference>
<dbReference type="CDD" id="cd17744">
    <property type="entry name" value="BRCT_MDC1_rpt1"/>
    <property type="match status" value="1"/>
</dbReference>
<comment type="subcellular location">
    <subcellularLocation>
        <location evidence="1">Nucleus</location>
    </subcellularLocation>
</comment>
<keyword evidence="7" id="KW-1185">Reference proteome</keyword>
<feature type="compositionally biased region" description="Basic and acidic residues" evidence="4">
    <location>
        <begin position="342"/>
        <end position="369"/>
    </location>
</feature>
<feature type="compositionally biased region" description="Polar residues" evidence="4">
    <location>
        <begin position="182"/>
        <end position="200"/>
    </location>
</feature>
<dbReference type="AlphaFoldDB" id="A0A6A5T098"/>
<evidence type="ECO:0000313" key="6">
    <source>
        <dbReference type="EMBL" id="KAF1945963.1"/>
    </source>
</evidence>
<name>A0A6A5T098_9PLEO</name>
<dbReference type="PANTHER" id="PTHR23196:SF1">
    <property type="entry name" value="PAX-INTERACTING PROTEIN 1"/>
    <property type="match status" value="1"/>
</dbReference>
<proteinExistence type="predicted"/>
<protein>
    <recommendedName>
        <fullName evidence="5">BRCT domain-containing protein</fullName>
    </recommendedName>
</protein>
<dbReference type="Proteomes" id="UP000800038">
    <property type="component" value="Unassembled WGS sequence"/>
</dbReference>
<gene>
    <name evidence="6" type="ORF">EJ02DRAFT_395251</name>
</gene>
<dbReference type="GO" id="GO:0005634">
    <property type="term" value="C:nucleus"/>
    <property type="evidence" value="ECO:0007669"/>
    <property type="project" value="UniProtKB-SubCell"/>
</dbReference>
<feature type="compositionally biased region" description="Polar residues" evidence="4">
    <location>
        <begin position="317"/>
        <end position="332"/>
    </location>
</feature>
<feature type="compositionally biased region" description="Low complexity" evidence="4">
    <location>
        <begin position="388"/>
        <end position="401"/>
    </location>
</feature>
<dbReference type="InterPro" id="IPR051579">
    <property type="entry name" value="DDR_Transcriptional_Reg"/>
</dbReference>
<feature type="region of interest" description="Disordered" evidence="4">
    <location>
        <begin position="224"/>
        <end position="412"/>
    </location>
</feature>
<keyword evidence="3" id="KW-0539">Nucleus</keyword>
<sequence length="636" mass="69483">MAWSLAVSSESASFDLPGEGIAHLVLSLNRIGVVRALLLPYGQTELGRIDVGPWGVKLKAISDTLSIQPGQARPPGGHTTATAAALDPRTEKYELRPCTGEFSEAIFLRHGDIITSPKVAAHLTCRWTDSKVQVNSSMTDAVQVTDSAHTNGVEETPEEDTEDEDLDNTITAGSETKKLPQPQATPQFSNQQSVVVQETPTAPRITGPNNSLDVLEIEISHFEPVEETPTSSPASEREAEPFSTAYTEEPQDKASENAAKPVEPYEALPNASESPSIDALNTEVEGVNGTHEDAHQRKSKSSPQMQIPPRSSRKRASSTVDQDSSDAVSTSRFNKRAKTTKSSHDNNQDDTHGAIRDSRMENTDIEPPRKAATRTKKRLSEVAEATEEAVTPRSQRSSQRSTTAAIDTYEGPTPRVAFSNSSILKTNQAVKFLKKQGGAHVEALNDDFNILCIRDGDLPKKAKVLRAIARGVPIVTDKWLLDSAKAVHFLSLAAYKPSVPKQEKEWKFKLEDVLGQPQAPFKRINIHFTKSLKAVYQPFTEIEEVCKAAGANKVTSARINKTEDFIVLAKEDDDAEAQKLMQDGVRCYTRDLLTHSIFRGLLDLDSDEFRIDSGAVAAAGATDAPKEKKKRGREST</sequence>
<reference evidence="6" key="1">
    <citation type="journal article" date="2020" name="Stud. Mycol.">
        <title>101 Dothideomycetes genomes: a test case for predicting lifestyles and emergence of pathogens.</title>
        <authorList>
            <person name="Haridas S."/>
            <person name="Albert R."/>
            <person name="Binder M."/>
            <person name="Bloem J."/>
            <person name="Labutti K."/>
            <person name="Salamov A."/>
            <person name="Andreopoulos B."/>
            <person name="Baker S."/>
            <person name="Barry K."/>
            <person name="Bills G."/>
            <person name="Bluhm B."/>
            <person name="Cannon C."/>
            <person name="Castanera R."/>
            <person name="Culley D."/>
            <person name="Daum C."/>
            <person name="Ezra D."/>
            <person name="Gonzalez J."/>
            <person name="Henrissat B."/>
            <person name="Kuo A."/>
            <person name="Liang C."/>
            <person name="Lipzen A."/>
            <person name="Lutzoni F."/>
            <person name="Magnuson J."/>
            <person name="Mondo S."/>
            <person name="Nolan M."/>
            <person name="Ohm R."/>
            <person name="Pangilinan J."/>
            <person name="Park H.-J."/>
            <person name="Ramirez L."/>
            <person name="Alfaro M."/>
            <person name="Sun H."/>
            <person name="Tritt A."/>
            <person name="Yoshinaga Y."/>
            <person name="Zwiers L.-H."/>
            <person name="Turgeon B."/>
            <person name="Goodwin S."/>
            <person name="Spatafora J."/>
            <person name="Crous P."/>
            <person name="Grigoriev I."/>
        </authorList>
    </citation>
    <scope>NUCLEOTIDE SEQUENCE</scope>
    <source>
        <strain evidence="6">CBS 161.51</strain>
    </source>
</reference>
<evidence type="ECO:0000313" key="7">
    <source>
        <dbReference type="Proteomes" id="UP000800038"/>
    </source>
</evidence>
<dbReference type="EMBL" id="ML976006">
    <property type="protein sequence ID" value="KAF1945963.1"/>
    <property type="molecule type" value="Genomic_DNA"/>
</dbReference>
<evidence type="ECO:0000259" key="5">
    <source>
        <dbReference type="PROSITE" id="PS50172"/>
    </source>
</evidence>
<evidence type="ECO:0000256" key="2">
    <source>
        <dbReference type="ARBA" id="ARBA00022763"/>
    </source>
</evidence>
<dbReference type="GO" id="GO:0035861">
    <property type="term" value="C:site of double-strand break"/>
    <property type="evidence" value="ECO:0007669"/>
    <property type="project" value="TreeGrafter"/>
</dbReference>
<dbReference type="SUPFAM" id="SSF52113">
    <property type="entry name" value="BRCT domain"/>
    <property type="match status" value="1"/>
</dbReference>
<evidence type="ECO:0000256" key="3">
    <source>
        <dbReference type="ARBA" id="ARBA00023242"/>
    </source>
</evidence>
<feature type="region of interest" description="Disordered" evidence="4">
    <location>
        <begin position="143"/>
        <end position="210"/>
    </location>
</feature>
<accession>A0A6A5T098</accession>
<feature type="compositionally biased region" description="Acidic residues" evidence="4">
    <location>
        <begin position="155"/>
        <end position="167"/>
    </location>
</feature>
<dbReference type="PANTHER" id="PTHR23196">
    <property type="entry name" value="PAX TRANSCRIPTION ACTIVATION DOMAIN INTERACTING PROTEIN"/>
    <property type="match status" value="1"/>
</dbReference>
<dbReference type="OrthoDB" id="342264at2759"/>
<keyword evidence="2" id="KW-0227">DNA damage</keyword>
<dbReference type="InterPro" id="IPR001357">
    <property type="entry name" value="BRCT_dom"/>
</dbReference>
<evidence type="ECO:0000256" key="1">
    <source>
        <dbReference type="ARBA" id="ARBA00004123"/>
    </source>
</evidence>
<dbReference type="InterPro" id="IPR036420">
    <property type="entry name" value="BRCT_dom_sf"/>
</dbReference>
<evidence type="ECO:0000256" key="4">
    <source>
        <dbReference type="SAM" id="MobiDB-lite"/>
    </source>
</evidence>